<protein>
    <recommendedName>
        <fullName evidence="6">Tetratricopeptide repeat protein</fullName>
    </recommendedName>
</protein>
<keyword evidence="1" id="KW-0802">TPR repeat</keyword>
<evidence type="ECO:0000256" key="2">
    <source>
        <dbReference type="SAM" id="MobiDB-lite"/>
    </source>
</evidence>
<dbReference type="SMART" id="SM00028">
    <property type="entry name" value="TPR"/>
    <property type="match status" value="2"/>
</dbReference>
<dbReference type="InterPro" id="IPR011990">
    <property type="entry name" value="TPR-like_helical_dom_sf"/>
</dbReference>
<dbReference type="PROSITE" id="PS50293">
    <property type="entry name" value="TPR_REGION"/>
    <property type="match status" value="1"/>
</dbReference>
<feature type="repeat" description="TPR" evidence="1">
    <location>
        <begin position="71"/>
        <end position="104"/>
    </location>
</feature>
<keyword evidence="5" id="KW-1185">Reference proteome</keyword>
<feature type="transmembrane region" description="Helical" evidence="3">
    <location>
        <begin position="317"/>
        <end position="334"/>
    </location>
</feature>
<evidence type="ECO:0000313" key="4">
    <source>
        <dbReference type="EMBL" id="QES30064.1"/>
    </source>
</evidence>
<dbReference type="PROSITE" id="PS50005">
    <property type="entry name" value="TPR"/>
    <property type="match status" value="1"/>
</dbReference>
<feature type="transmembrane region" description="Helical" evidence="3">
    <location>
        <begin position="280"/>
        <end position="297"/>
    </location>
</feature>
<dbReference type="SUPFAM" id="SSF48452">
    <property type="entry name" value="TPR-like"/>
    <property type="match status" value="1"/>
</dbReference>
<dbReference type="AlphaFoldDB" id="A0A5P2BI16"/>
<feature type="transmembrane region" description="Helical" evidence="3">
    <location>
        <begin position="387"/>
        <end position="403"/>
    </location>
</feature>
<reference evidence="4 5" key="1">
    <citation type="submission" date="2018-05" db="EMBL/GenBank/DDBJ databases">
        <title>Streptomyces venezuelae.</title>
        <authorList>
            <person name="Kim W."/>
            <person name="Lee N."/>
            <person name="Cho B.-K."/>
        </authorList>
    </citation>
    <scope>NUCLEOTIDE SEQUENCE [LARGE SCALE GENOMIC DNA]</scope>
    <source>
        <strain evidence="4 5">ATCC 14583</strain>
    </source>
</reference>
<accession>A0A5P2BI16</accession>
<dbReference type="Pfam" id="PF14559">
    <property type="entry name" value="TPR_19"/>
    <property type="match status" value="1"/>
</dbReference>
<evidence type="ECO:0008006" key="6">
    <source>
        <dbReference type="Google" id="ProtNLM"/>
    </source>
</evidence>
<feature type="transmembrane region" description="Helical" evidence="3">
    <location>
        <begin position="355"/>
        <end position="375"/>
    </location>
</feature>
<name>A0A5P2BI16_STRVZ</name>
<dbReference type="OrthoDB" id="4201407at2"/>
<dbReference type="InterPro" id="IPR019734">
    <property type="entry name" value="TPR_rpt"/>
</dbReference>
<dbReference type="Proteomes" id="UP000323046">
    <property type="component" value="Chromosome"/>
</dbReference>
<proteinExistence type="predicted"/>
<organism evidence="4 5">
    <name type="scientific">Streptomyces venezuelae</name>
    <dbReference type="NCBI Taxonomy" id="54571"/>
    <lineage>
        <taxon>Bacteria</taxon>
        <taxon>Bacillati</taxon>
        <taxon>Actinomycetota</taxon>
        <taxon>Actinomycetes</taxon>
        <taxon>Kitasatosporales</taxon>
        <taxon>Streptomycetaceae</taxon>
        <taxon>Streptomyces</taxon>
    </lineage>
</organism>
<sequence length="408" mass="45449">MVRLRPQRGDVRQRGRHVRRPGHLPQEEAEAVSAGTVHPAVERADGLIELKRYDEAEAVLGQRLAEDPDDIRAWTKLALCYVRSGQHEKALTATDRALAIDPEDVGGLIMRAHALRGVGGTRWQESEGVLREAIRLAPDYWYTYALLADIVWRIRLVRIGQAGGGRITSEQMQGPLHEAGDIAMEALRLGPEEVYAHEVAWQIADLASNSTVADQLDHAILRLDPNHPYALARQTRKAASAPGVKPREAATLYADALAAAPDSRPMQDGLDDASYRMLRGIRWIALLCLGVIAASGLDLFPTDGETPRELPVSLGQRLWFLVPMSALWAVGALLRYRRLRAGVRINIRSLIRRRVWPRIVLAQAAWTMLCTLLLAEIPWTERTVPQALFWAGLVPTLATVWFDRKKTT</sequence>
<evidence type="ECO:0000256" key="3">
    <source>
        <dbReference type="SAM" id="Phobius"/>
    </source>
</evidence>
<dbReference type="Gene3D" id="1.25.40.10">
    <property type="entry name" value="Tetratricopeptide repeat domain"/>
    <property type="match status" value="1"/>
</dbReference>
<keyword evidence="3" id="KW-1133">Transmembrane helix</keyword>
<keyword evidence="3" id="KW-0812">Transmembrane</keyword>
<dbReference type="EMBL" id="CP029193">
    <property type="protein sequence ID" value="QES30064.1"/>
    <property type="molecule type" value="Genomic_DNA"/>
</dbReference>
<evidence type="ECO:0000256" key="1">
    <source>
        <dbReference type="PROSITE-ProRule" id="PRU00339"/>
    </source>
</evidence>
<gene>
    <name evidence="4" type="ORF">DEJ47_29705</name>
</gene>
<evidence type="ECO:0000313" key="5">
    <source>
        <dbReference type="Proteomes" id="UP000323046"/>
    </source>
</evidence>
<feature type="region of interest" description="Disordered" evidence="2">
    <location>
        <begin position="1"/>
        <end position="36"/>
    </location>
</feature>
<keyword evidence="3" id="KW-0472">Membrane</keyword>